<evidence type="ECO:0000256" key="1">
    <source>
        <dbReference type="SAM" id="MobiDB-lite"/>
    </source>
</evidence>
<name>A0A7R9ABX8_9CRUS</name>
<reference evidence="2" key="1">
    <citation type="submission" date="2020-11" db="EMBL/GenBank/DDBJ databases">
        <authorList>
            <person name="Tran Van P."/>
        </authorList>
    </citation>
    <scope>NUCLEOTIDE SEQUENCE</scope>
</reference>
<dbReference type="AlphaFoldDB" id="A0A7R9ABX8"/>
<keyword evidence="3" id="KW-1185">Reference proteome</keyword>
<dbReference type="Proteomes" id="UP000677054">
    <property type="component" value="Unassembled WGS sequence"/>
</dbReference>
<dbReference type="OrthoDB" id="10052789at2759"/>
<protein>
    <submittedName>
        <fullName evidence="2">Uncharacterized protein</fullName>
    </submittedName>
</protein>
<dbReference type="EMBL" id="CAJPEV010003483">
    <property type="protein sequence ID" value="CAG0899859.1"/>
    <property type="molecule type" value="Genomic_DNA"/>
</dbReference>
<dbReference type="EMBL" id="LR903000">
    <property type="protein sequence ID" value="CAD7251358.1"/>
    <property type="molecule type" value="Genomic_DNA"/>
</dbReference>
<evidence type="ECO:0000313" key="3">
    <source>
        <dbReference type="Proteomes" id="UP000677054"/>
    </source>
</evidence>
<proteinExistence type="predicted"/>
<gene>
    <name evidence="2" type="ORF">DSTB1V02_LOCUS11125</name>
</gene>
<organism evidence="2">
    <name type="scientific">Darwinula stevensoni</name>
    <dbReference type="NCBI Taxonomy" id="69355"/>
    <lineage>
        <taxon>Eukaryota</taxon>
        <taxon>Metazoa</taxon>
        <taxon>Ecdysozoa</taxon>
        <taxon>Arthropoda</taxon>
        <taxon>Crustacea</taxon>
        <taxon>Oligostraca</taxon>
        <taxon>Ostracoda</taxon>
        <taxon>Podocopa</taxon>
        <taxon>Podocopida</taxon>
        <taxon>Darwinulocopina</taxon>
        <taxon>Darwinuloidea</taxon>
        <taxon>Darwinulidae</taxon>
        <taxon>Darwinula</taxon>
    </lineage>
</organism>
<sequence length="169" mass="19282">MAHIDPDMLESRKPFGRMRRLLSSQFGRVFCRIAQPRLTTVLSLAIMDRPSRPCSKLPIRVILALAWTWAYDFTKSKLMLAGELSSLRNETFIDWRHFAREILRTLFANARPMGGPGEVIQIDESYFRGGNVRLCCPSSDGTLLRGRRSGRMNGQHMRPRASTDTSTRP</sequence>
<feature type="region of interest" description="Disordered" evidence="1">
    <location>
        <begin position="145"/>
        <end position="169"/>
    </location>
</feature>
<accession>A0A7R9ABX8</accession>
<evidence type="ECO:0000313" key="2">
    <source>
        <dbReference type="EMBL" id="CAD7251358.1"/>
    </source>
</evidence>